<evidence type="ECO:0000313" key="3">
    <source>
        <dbReference type="Proteomes" id="UP000260644"/>
    </source>
</evidence>
<name>A0A3E1YFB5_9BACT</name>
<dbReference type="Proteomes" id="UP000260644">
    <property type="component" value="Unassembled WGS sequence"/>
</dbReference>
<sequence length="65" mass="7352">MASQYQQLAHDLYSKGFFKKAIVQWKKVLDLQPCNAFAMFMLGKSYMGVGKFKKGTALCDQAVKL</sequence>
<evidence type="ECO:0000256" key="1">
    <source>
        <dbReference type="PROSITE-ProRule" id="PRU00339"/>
    </source>
</evidence>
<dbReference type="PROSITE" id="PS50005">
    <property type="entry name" value="TPR"/>
    <property type="match status" value="1"/>
</dbReference>
<dbReference type="InterPro" id="IPR011990">
    <property type="entry name" value="TPR-like_helical_dom_sf"/>
</dbReference>
<accession>A0A3E1YFB5</accession>
<dbReference type="EMBL" id="QPMM01000002">
    <property type="protein sequence ID" value="RFS25007.1"/>
    <property type="molecule type" value="Genomic_DNA"/>
</dbReference>
<keyword evidence="1" id="KW-0802">TPR repeat</keyword>
<protein>
    <submittedName>
        <fullName evidence="2">Uncharacterized protein</fullName>
    </submittedName>
</protein>
<organism evidence="2 3">
    <name type="scientific">Chitinophaga silvatica</name>
    <dbReference type="NCBI Taxonomy" id="2282649"/>
    <lineage>
        <taxon>Bacteria</taxon>
        <taxon>Pseudomonadati</taxon>
        <taxon>Bacteroidota</taxon>
        <taxon>Chitinophagia</taxon>
        <taxon>Chitinophagales</taxon>
        <taxon>Chitinophagaceae</taxon>
        <taxon>Chitinophaga</taxon>
    </lineage>
</organism>
<proteinExistence type="predicted"/>
<evidence type="ECO:0000313" key="2">
    <source>
        <dbReference type="EMBL" id="RFS25007.1"/>
    </source>
</evidence>
<keyword evidence="3" id="KW-1185">Reference proteome</keyword>
<dbReference type="AlphaFoldDB" id="A0A3E1YFB5"/>
<feature type="repeat" description="TPR" evidence="1">
    <location>
        <begin position="2"/>
        <end position="35"/>
    </location>
</feature>
<reference evidence="2 3" key="1">
    <citation type="submission" date="2018-07" db="EMBL/GenBank/DDBJ databases">
        <title>Chitinophaga K2CV101002-2 sp. nov., isolated from a monsoon evergreen broad-leaved forest soil.</title>
        <authorList>
            <person name="Lv Y."/>
        </authorList>
    </citation>
    <scope>NUCLEOTIDE SEQUENCE [LARGE SCALE GENOMIC DNA]</scope>
    <source>
        <strain evidence="2 3">GDMCC 1.1288</strain>
    </source>
</reference>
<dbReference type="Gene3D" id="1.25.40.10">
    <property type="entry name" value="Tetratricopeptide repeat domain"/>
    <property type="match status" value="1"/>
</dbReference>
<dbReference type="SUPFAM" id="SSF48452">
    <property type="entry name" value="TPR-like"/>
    <property type="match status" value="1"/>
</dbReference>
<comment type="caution">
    <text evidence="2">The sequence shown here is derived from an EMBL/GenBank/DDBJ whole genome shotgun (WGS) entry which is preliminary data.</text>
</comment>
<dbReference type="InterPro" id="IPR019734">
    <property type="entry name" value="TPR_rpt"/>
</dbReference>
<gene>
    <name evidence="2" type="ORF">DVR12_07425</name>
</gene>